<dbReference type="AlphaFoldDB" id="A0A2P6QVT0"/>
<proteinExistence type="predicted"/>
<gene>
    <name evidence="1" type="ORF">RchiOBHm_Chr4g0412041</name>
</gene>
<dbReference type="EMBL" id="PDCK01000042">
    <property type="protein sequence ID" value="PRQ38280.1"/>
    <property type="molecule type" value="Genomic_DNA"/>
</dbReference>
<organism evidence="1 2">
    <name type="scientific">Rosa chinensis</name>
    <name type="common">China rose</name>
    <dbReference type="NCBI Taxonomy" id="74649"/>
    <lineage>
        <taxon>Eukaryota</taxon>
        <taxon>Viridiplantae</taxon>
        <taxon>Streptophyta</taxon>
        <taxon>Embryophyta</taxon>
        <taxon>Tracheophyta</taxon>
        <taxon>Spermatophyta</taxon>
        <taxon>Magnoliopsida</taxon>
        <taxon>eudicotyledons</taxon>
        <taxon>Gunneridae</taxon>
        <taxon>Pentapetalae</taxon>
        <taxon>rosids</taxon>
        <taxon>fabids</taxon>
        <taxon>Rosales</taxon>
        <taxon>Rosaceae</taxon>
        <taxon>Rosoideae</taxon>
        <taxon>Rosoideae incertae sedis</taxon>
        <taxon>Rosa</taxon>
    </lineage>
</organism>
<comment type="caution">
    <text evidence="1">The sequence shown here is derived from an EMBL/GenBank/DDBJ whole genome shotgun (WGS) entry which is preliminary data.</text>
</comment>
<dbReference type="Pfam" id="PF06127">
    <property type="entry name" value="Mpo1-like"/>
    <property type="match status" value="1"/>
</dbReference>
<keyword evidence="2" id="KW-1185">Reference proteome</keyword>
<dbReference type="Proteomes" id="UP000238479">
    <property type="component" value="Chromosome 4"/>
</dbReference>
<accession>A0A2P6QVT0</accession>
<evidence type="ECO:0000313" key="2">
    <source>
        <dbReference type="Proteomes" id="UP000238479"/>
    </source>
</evidence>
<dbReference type="InterPro" id="IPR009305">
    <property type="entry name" value="Mpo1-like"/>
</dbReference>
<reference evidence="1 2" key="1">
    <citation type="journal article" date="2018" name="Nat. Genet.">
        <title>The Rosa genome provides new insights in the design of modern roses.</title>
        <authorList>
            <person name="Bendahmane M."/>
        </authorList>
    </citation>
    <scope>NUCLEOTIDE SEQUENCE [LARGE SCALE GENOMIC DNA]</scope>
    <source>
        <strain evidence="2">cv. Old Blush</strain>
    </source>
</reference>
<dbReference type="Gramene" id="PRQ38280">
    <property type="protein sequence ID" value="PRQ38280"/>
    <property type="gene ID" value="RchiOBHm_Chr4g0412041"/>
</dbReference>
<name>A0A2P6QVT0_ROSCH</name>
<evidence type="ECO:0000313" key="1">
    <source>
        <dbReference type="EMBL" id="PRQ38280.1"/>
    </source>
</evidence>
<dbReference type="PANTHER" id="PTHR34205">
    <property type="entry name" value="TRANSMEMBRANE PROTEIN"/>
    <property type="match status" value="1"/>
</dbReference>
<sequence length="55" mass="6109">MGLLGTTISLSKNIPAMFGHPVWSLFCDYKMFGLMLTGNMDKEITRLKEACVLNA</sequence>
<dbReference type="PANTHER" id="PTHR34205:SF2">
    <property type="entry name" value="DUF962 DOMAIN-CONTAINING PROTEIN"/>
    <property type="match status" value="1"/>
</dbReference>
<protein>
    <submittedName>
        <fullName evidence="1">Uncharacterized protein</fullName>
    </submittedName>
</protein>
<dbReference type="STRING" id="74649.A0A2P6QVT0"/>